<dbReference type="GO" id="GO:0043169">
    <property type="term" value="F:cation binding"/>
    <property type="evidence" value="ECO:0007669"/>
    <property type="project" value="InterPro"/>
</dbReference>
<feature type="non-terminal residue" evidence="1">
    <location>
        <position position="1"/>
    </location>
</feature>
<reference evidence="1" key="1">
    <citation type="submission" date="2021-02" db="EMBL/GenBank/DDBJ databases">
        <authorList>
            <person name="Dougan E. K."/>
            <person name="Rhodes N."/>
            <person name="Thang M."/>
            <person name="Chan C."/>
        </authorList>
    </citation>
    <scope>NUCLEOTIDE SEQUENCE</scope>
</reference>
<dbReference type="Gene3D" id="3.60.40.10">
    <property type="entry name" value="PPM-type phosphatase domain"/>
    <property type="match status" value="1"/>
</dbReference>
<evidence type="ECO:0000313" key="2">
    <source>
        <dbReference type="Proteomes" id="UP000626109"/>
    </source>
</evidence>
<comment type="caution">
    <text evidence="1">The sequence shown here is derived from an EMBL/GenBank/DDBJ whole genome shotgun (WGS) entry which is preliminary data.</text>
</comment>
<dbReference type="InterPro" id="IPR036457">
    <property type="entry name" value="PPM-type-like_dom_sf"/>
</dbReference>
<name>A0A813J9D6_POLGL</name>
<dbReference type="EMBL" id="CAJNNW010023644">
    <property type="protein sequence ID" value="CAE8670958.1"/>
    <property type="molecule type" value="Genomic_DNA"/>
</dbReference>
<feature type="non-terminal residue" evidence="1">
    <location>
        <position position="197"/>
    </location>
</feature>
<organism evidence="1 2">
    <name type="scientific">Polarella glacialis</name>
    <name type="common">Dinoflagellate</name>
    <dbReference type="NCBI Taxonomy" id="89957"/>
    <lineage>
        <taxon>Eukaryota</taxon>
        <taxon>Sar</taxon>
        <taxon>Alveolata</taxon>
        <taxon>Dinophyceae</taxon>
        <taxon>Suessiales</taxon>
        <taxon>Suessiaceae</taxon>
        <taxon>Polarella</taxon>
    </lineage>
</organism>
<dbReference type="PROSITE" id="PS01032">
    <property type="entry name" value="PPM_1"/>
    <property type="match status" value="1"/>
</dbReference>
<evidence type="ECO:0000313" key="1">
    <source>
        <dbReference type="EMBL" id="CAE8670958.1"/>
    </source>
</evidence>
<proteinExistence type="predicted"/>
<dbReference type="Proteomes" id="UP000626109">
    <property type="component" value="Unassembled WGS sequence"/>
</dbReference>
<gene>
    <name evidence="1" type="ORF">PGLA2088_LOCUS17604</name>
</gene>
<accession>A0A813J9D6</accession>
<dbReference type="AlphaFoldDB" id="A0A813J9D6"/>
<dbReference type="InterPro" id="IPR000222">
    <property type="entry name" value="PP2C_BS"/>
</dbReference>
<sequence length="197" mass="20856">AKMGACVSTGASVQSLQQKAGSGGVAAAQQHRTPLPRDSQGRVDLLELLKRPPTPISSGPGIKGLGVVAHAALSLEGFVRRQPPDRARLSSTDHSGMPCLLLSTPVPSEKQEAFATKVVETRAERGLDNLSQTVGYACTKGKKLDSEMPNQDHFVIAQANRTGVYGVFDGHGPKGHSVSSYAASKLLQHMFCNPLFK</sequence>
<dbReference type="SUPFAM" id="SSF81606">
    <property type="entry name" value="PP2C-like"/>
    <property type="match status" value="1"/>
</dbReference>
<protein>
    <submittedName>
        <fullName evidence="1">Uncharacterized protein</fullName>
    </submittedName>
</protein>